<feature type="repeat" description="PPR" evidence="2">
    <location>
        <begin position="118"/>
        <end position="152"/>
    </location>
</feature>
<dbReference type="PROSITE" id="PS51375">
    <property type="entry name" value="PPR"/>
    <property type="match status" value="6"/>
</dbReference>
<dbReference type="Pfam" id="PF01535">
    <property type="entry name" value="PPR"/>
    <property type="match status" value="7"/>
</dbReference>
<sequence>MLTSQIFPCKLSQFASLQVPLQKRENRPKEPRTNSIQLQTSVNLNSDAIVHDSVSAVNALSSCFATRNLELGSCLHALILKSGLCVNLFVNNSLLGMYAKCGSIEDAAKVFENMPERTIVTWTSMISGYCHNGAADKGISIFSMMLEDVCPNEFALAAVLRACAKKGDSTLIQSVHCYIVKTGLVSDDFLQNSLLDAYAKSGLLSNAEKILERFSCRDVVSWTSVISGCVLNGMMEEILVLFMRMRDDGVLPNEVTILSVLHACSLINQSRKIRWVHGLIVKMGWCSNDLVMNSLVGTYIVNGYFKEGIRLFCGFSFSGEGHYLRPETMATLLQGCGHCGYMKLGKQMHGYLMKHGFFPSVVENSLIDMYAENGENDSSYQIFVRMKDRDVVSWNTMITCLVKNGEPDQAIMLVKNIHGNKAGSVTPDFITMLASIQACSNLASLQLGQIIHGFITKGGFVSDIFIQNALIDFYGRSGELVLAEKIFKEMHVKDLGSWNSLISAYGVNGDGNSALQVFNQLRRSGIHQPNTITYVNILAACVHAGMVEEGFEIFGCMYEDRVDPGMEHFVCMVDLLGRSGRVEEAEAFIEKMPILPGSAVWGALLGACGFFGKVDIAERAAKQLSILEPEGRVWRVALSNVYASVGRWDEAAKVRTEMKGLKGMGKEGGWSSVEVGGNTVKFMVNDTRHSESEVIYKLLGTIKEHMRQEARTYSDDTSFSCNSAIYKIDPSE</sequence>
<organism evidence="3 4">
    <name type="scientific">Acer yangbiense</name>
    <dbReference type="NCBI Taxonomy" id="1000413"/>
    <lineage>
        <taxon>Eukaryota</taxon>
        <taxon>Viridiplantae</taxon>
        <taxon>Streptophyta</taxon>
        <taxon>Embryophyta</taxon>
        <taxon>Tracheophyta</taxon>
        <taxon>Spermatophyta</taxon>
        <taxon>Magnoliopsida</taxon>
        <taxon>eudicotyledons</taxon>
        <taxon>Gunneridae</taxon>
        <taxon>Pentapetalae</taxon>
        <taxon>rosids</taxon>
        <taxon>malvids</taxon>
        <taxon>Sapindales</taxon>
        <taxon>Sapindaceae</taxon>
        <taxon>Hippocastanoideae</taxon>
        <taxon>Acereae</taxon>
        <taxon>Acer</taxon>
    </lineage>
</organism>
<evidence type="ECO:0008006" key="5">
    <source>
        <dbReference type="Google" id="ProtNLM"/>
    </source>
</evidence>
<dbReference type="Pfam" id="PF20431">
    <property type="entry name" value="E_motif"/>
    <property type="match status" value="1"/>
</dbReference>
<feature type="repeat" description="PPR" evidence="2">
    <location>
        <begin position="218"/>
        <end position="252"/>
    </location>
</feature>
<evidence type="ECO:0000256" key="2">
    <source>
        <dbReference type="PROSITE-ProRule" id="PRU00708"/>
    </source>
</evidence>
<reference evidence="4" key="1">
    <citation type="journal article" date="2019" name="Gigascience">
        <title>De novo genome assembly of the endangered Acer yangbiense, a plant species with extremely small populations endemic to Yunnan Province, China.</title>
        <authorList>
            <person name="Yang J."/>
            <person name="Wariss H.M."/>
            <person name="Tao L."/>
            <person name="Zhang R."/>
            <person name="Yun Q."/>
            <person name="Hollingsworth P."/>
            <person name="Dao Z."/>
            <person name="Luo G."/>
            <person name="Guo H."/>
            <person name="Ma Y."/>
            <person name="Sun W."/>
        </authorList>
    </citation>
    <scope>NUCLEOTIDE SEQUENCE [LARGE SCALE GENOMIC DNA]</scope>
    <source>
        <strain evidence="4">cv. Malutang</strain>
    </source>
</reference>
<feature type="repeat" description="PPR" evidence="2">
    <location>
        <begin position="87"/>
        <end position="117"/>
    </location>
</feature>
<dbReference type="InterPro" id="IPR046960">
    <property type="entry name" value="PPR_At4g14850-like_plant"/>
</dbReference>
<dbReference type="NCBIfam" id="TIGR00756">
    <property type="entry name" value="PPR"/>
    <property type="match status" value="5"/>
</dbReference>
<dbReference type="FunFam" id="1.25.40.10:FF:000344">
    <property type="entry name" value="Pentatricopeptide repeat-containing protein"/>
    <property type="match status" value="1"/>
</dbReference>
<accession>A0A5C7H153</accession>
<dbReference type="InterPro" id="IPR011990">
    <property type="entry name" value="TPR-like_helical_dom_sf"/>
</dbReference>
<dbReference type="EMBL" id="VAHF01000011">
    <property type="protein sequence ID" value="TXG50561.1"/>
    <property type="molecule type" value="Genomic_DNA"/>
</dbReference>
<evidence type="ECO:0000313" key="3">
    <source>
        <dbReference type="EMBL" id="TXG50561.1"/>
    </source>
</evidence>
<dbReference type="Gene3D" id="1.25.40.10">
    <property type="entry name" value="Tetratricopeptide repeat domain"/>
    <property type="match status" value="5"/>
</dbReference>
<dbReference type="InterPro" id="IPR046848">
    <property type="entry name" value="E_motif"/>
</dbReference>
<dbReference type="PANTHER" id="PTHR24015">
    <property type="entry name" value="OS07G0578800 PROTEIN-RELATED"/>
    <property type="match status" value="1"/>
</dbReference>
<feature type="repeat" description="PPR" evidence="2">
    <location>
        <begin position="530"/>
        <end position="564"/>
    </location>
</feature>
<dbReference type="GO" id="GO:0009451">
    <property type="term" value="P:RNA modification"/>
    <property type="evidence" value="ECO:0007669"/>
    <property type="project" value="InterPro"/>
</dbReference>
<dbReference type="PANTHER" id="PTHR24015:SF388">
    <property type="entry name" value="OS02G0680500 PROTEIN"/>
    <property type="match status" value="1"/>
</dbReference>
<dbReference type="OrthoDB" id="647890at2759"/>
<dbReference type="GO" id="GO:0003723">
    <property type="term" value="F:RNA binding"/>
    <property type="evidence" value="ECO:0007669"/>
    <property type="project" value="InterPro"/>
</dbReference>
<evidence type="ECO:0000256" key="1">
    <source>
        <dbReference type="ARBA" id="ARBA00022737"/>
    </source>
</evidence>
<name>A0A5C7H153_9ROSI</name>
<comment type="caution">
    <text evidence="3">The sequence shown here is derived from an EMBL/GenBank/DDBJ whole genome shotgun (WGS) entry which is preliminary data.</text>
</comment>
<feature type="repeat" description="PPR" evidence="2">
    <location>
        <begin position="494"/>
        <end position="528"/>
    </location>
</feature>
<dbReference type="FunFam" id="1.25.40.10:FF:000090">
    <property type="entry name" value="Pentatricopeptide repeat-containing protein, chloroplastic"/>
    <property type="match status" value="1"/>
</dbReference>
<dbReference type="AlphaFoldDB" id="A0A5C7H153"/>
<feature type="repeat" description="PPR" evidence="2">
    <location>
        <begin position="390"/>
        <end position="424"/>
    </location>
</feature>
<dbReference type="Pfam" id="PF13041">
    <property type="entry name" value="PPR_2"/>
    <property type="match status" value="2"/>
</dbReference>
<dbReference type="Proteomes" id="UP000323000">
    <property type="component" value="Chromosome 11"/>
</dbReference>
<dbReference type="InterPro" id="IPR002885">
    <property type="entry name" value="PPR_rpt"/>
</dbReference>
<dbReference type="FunFam" id="1.25.40.10:FF:000227">
    <property type="entry name" value="Pentatricopeptide repeat-containing protein At3g13880"/>
    <property type="match status" value="1"/>
</dbReference>
<protein>
    <recommendedName>
        <fullName evidence="5">Pentatricopeptide repeat-containing protein</fullName>
    </recommendedName>
</protein>
<gene>
    <name evidence="3" type="ORF">EZV62_023085</name>
</gene>
<evidence type="ECO:0000313" key="4">
    <source>
        <dbReference type="Proteomes" id="UP000323000"/>
    </source>
</evidence>
<proteinExistence type="predicted"/>
<keyword evidence="1" id="KW-0677">Repeat</keyword>
<keyword evidence="4" id="KW-1185">Reference proteome</keyword>